<accession>A0A916RV62</accession>
<feature type="signal peptide" evidence="6">
    <location>
        <begin position="1"/>
        <end position="20"/>
    </location>
</feature>
<keyword evidence="2 6" id="KW-0732">Signal</keyword>
<dbReference type="InterPro" id="IPR027385">
    <property type="entry name" value="Beta-barrel_OMP"/>
</dbReference>
<evidence type="ECO:0000313" key="8">
    <source>
        <dbReference type="EMBL" id="GGA70747.1"/>
    </source>
</evidence>
<evidence type="ECO:0000256" key="1">
    <source>
        <dbReference type="ARBA" id="ARBA00004442"/>
    </source>
</evidence>
<dbReference type="Pfam" id="PF13505">
    <property type="entry name" value="OMP_b-brl"/>
    <property type="match status" value="1"/>
</dbReference>
<comment type="subcellular location">
    <subcellularLocation>
        <location evidence="1">Cell outer membrane</location>
    </subcellularLocation>
</comment>
<dbReference type="EMBL" id="BMIF01000007">
    <property type="protein sequence ID" value="GGA70747.1"/>
    <property type="molecule type" value="Genomic_DNA"/>
</dbReference>
<evidence type="ECO:0000256" key="6">
    <source>
        <dbReference type="SAM" id="SignalP"/>
    </source>
</evidence>
<dbReference type="SUPFAM" id="SSF56925">
    <property type="entry name" value="OMPA-like"/>
    <property type="match status" value="1"/>
</dbReference>
<evidence type="ECO:0000256" key="4">
    <source>
        <dbReference type="ARBA" id="ARBA00023237"/>
    </source>
</evidence>
<reference evidence="8" key="1">
    <citation type="journal article" date="2014" name="Int. J. Syst. Evol. Microbiol.">
        <title>Complete genome sequence of Corynebacterium casei LMG S-19264T (=DSM 44701T), isolated from a smear-ripened cheese.</title>
        <authorList>
            <consortium name="US DOE Joint Genome Institute (JGI-PGF)"/>
            <person name="Walter F."/>
            <person name="Albersmeier A."/>
            <person name="Kalinowski J."/>
            <person name="Ruckert C."/>
        </authorList>
    </citation>
    <scope>NUCLEOTIDE SEQUENCE</scope>
    <source>
        <strain evidence="8">CGMCC 1.15320</strain>
    </source>
</reference>
<feature type="chain" id="PRO_5037159334" evidence="6">
    <location>
        <begin position="21"/>
        <end position="225"/>
    </location>
</feature>
<protein>
    <submittedName>
        <fullName evidence="8">Porin</fullName>
    </submittedName>
</protein>
<evidence type="ECO:0000259" key="7">
    <source>
        <dbReference type="Pfam" id="PF13505"/>
    </source>
</evidence>
<dbReference type="AlphaFoldDB" id="A0A916RV62"/>
<evidence type="ECO:0000313" key="9">
    <source>
        <dbReference type="Proteomes" id="UP000636264"/>
    </source>
</evidence>
<evidence type="ECO:0000256" key="5">
    <source>
        <dbReference type="ARBA" id="ARBA00038306"/>
    </source>
</evidence>
<gene>
    <name evidence="8" type="ORF">GCM10011385_25690</name>
</gene>
<comment type="similarity">
    <text evidence="5">Belongs to the Omp25/RopB family.</text>
</comment>
<name>A0A916RV62_9HYPH</name>
<keyword evidence="4" id="KW-0998">Cell outer membrane</keyword>
<sequence>MNLRLLAAAAIAAASTSAYAADFAADGPAQLNWTGAYIGAQIGYNVGGNADYFYAEDSAYNYNHNLRGLLGGVYIGYNHQLENNFVLGAEADVSFGDVHGSAVDSDDRTYGVTAKFDRTFSARARIGYAFDRFLPYIAGGVTVGHLKVHETDHGSYYADGAKNLVGWTVGAGAEYALTNNLFLRGEYRYARFSRKDVEAYYGEGSYIYSIKADTHDVRLGLTYRF</sequence>
<evidence type="ECO:0000256" key="2">
    <source>
        <dbReference type="ARBA" id="ARBA00022729"/>
    </source>
</evidence>
<feature type="domain" description="Outer membrane protein beta-barrel" evidence="7">
    <location>
        <begin position="7"/>
        <end position="225"/>
    </location>
</feature>
<comment type="caution">
    <text evidence="8">The sequence shown here is derived from an EMBL/GenBank/DDBJ whole genome shotgun (WGS) entry which is preliminary data.</text>
</comment>
<dbReference type="GO" id="GO:0009279">
    <property type="term" value="C:cell outer membrane"/>
    <property type="evidence" value="ECO:0007669"/>
    <property type="project" value="UniProtKB-SubCell"/>
</dbReference>
<dbReference type="PANTHER" id="PTHR34001:SF3">
    <property type="entry name" value="BLL7405 PROTEIN"/>
    <property type="match status" value="1"/>
</dbReference>
<dbReference type="InterPro" id="IPR011250">
    <property type="entry name" value="OMP/PagP_B-barrel"/>
</dbReference>
<dbReference type="Proteomes" id="UP000636264">
    <property type="component" value="Unassembled WGS sequence"/>
</dbReference>
<dbReference type="InterPro" id="IPR051692">
    <property type="entry name" value="OMP-like"/>
</dbReference>
<evidence type="ECO:0000256" key="3">
    <source>
        <dbReference type="ARBA" id="ARBA00023136"/>
    </source>
</evidence>
<keyword evidence="3" id="KW-0472">Membrane</keyword>
<dbReference type="PANTHER" id="PTHR34001">
    <property type="entry name" value="BLL7405 PROTEIN"/>
    <property type="match status" value="1"/>
</dbReference>
<keyword evidence="9" id="KW-1185">Reference proteome</keyword>
<organism evidence="8 9">
    <name type="scientific">Nitratireductor aestuarii</name>
    <dbReference type="NCBI Taxonomy" id="1735103"/>
    <lineage>
        <taxon>Bacteria</taxon>
        <taxon>Pseudomonadati</taxon>
        <taxon>Pseudomonadota</taxon>
        <taxon>Alphaproteobacteria</taxon>
        <taxon>Hyphomicrobiales</taxon>
        <taxon>Phyllobacteriaceae</taxon>
        <taxon>Nitratireductor</taxon>
    </lineage>
</organism>
<reference evidence="8" key="2">
    <citation type="submission" date="2020-09" db="EMBL/GenBank/DDBJ databases">
        <authorList>
            <person name="Sun Q."/>
            <person name="Zhou Y."/>
        </authorList>
    </citation>
    <scope>NUCLEOTIDE SEQUENCE</scope>
    <source>
        <strain evidence="8">CGMCC 1.15320</strain>
    </source>
</reference>
<dbReference type="RefSeq" id="WP_188721461.1">
    <property type="nucleotide sequence ID" value="NZ_BMIF01000007.1"/>
</dbReference>
<dbReference type="Gene3D" id="2.40.160.20">
    <property type="match status" value="1"/>
</dbReference>
<proteinExistence type="inferred from homology"/>